<sequence length="150" mass="16999">GFMRPYLVPAALIMNIEKRHWCFHLCPIGTLFDCQAKVSARPWHLPRILKTVPILVLLFTAVAYFKISGDLAGPADTLYDWYTALFKNAYSPTILVILIALLLLLLAFRIRRSFCEILCPVGTLSNLILKLEGLPFKKDAPKETVTQRKP</sequence>
<accession>X0SLQ5</accession>
<proteinExistence type="predicted"/>
<keyword evidence="1" id="KW-1133">Transmembrane helix</keyword>
<keyword evidence="1" id="KW-0812">Transmembrane</keyword>
<dbReference type="EMBL" id="BARS01000742">
    <property type="protein sequence ID" value="GAF81944.1"/>
    <property type="molecule type" value="Genomic_DNA"/>
</dbReference>
<dbReference type="AlphaFoldDB" id="X0SLQ5"/>
<comment type="caution">
    <text evidence="3">The sequence shown here is derived from an EMBL/GenBank/DDBJ whole genome shotgun (WGS) entry which is preliminary data.</text>
</comment>
<name>X0SLQ5_9ZZZZ</name>
<dbReference type="Pfam" id="PF12801">
    <property type="entry name" value="Fer4_5"/>
    <property type="match status" value="2"/>
</dbReference>
<feature type="transmembrane region" description="Helical" evidence="1">
    <location>
        <begin position="51"/>
        <end position="69"/>
    </location>
</feature>
<feature type="domain" description="4Fe-4S ferredoxin-type" evidence="2">
    <location>
        <begin position="94"/>
        <end position="130"/>
    </location>
</feature>
<feature type="non-terminal residue" evidence="3">
    <location>
        <position position="1"/>
    </location>
</feature>
<protein>
    <recommendedName>
        <fullName evidence="2">4Fe-4S ferredoxin-type domain-containing protein</fullName>
    </recommendedName>
</protein>
<feature type="transmembrane region" description="Helical" evidence="1">
    <location>
        <begin position="89"/>
        <end position="108"/>
    </location>
</feature>
<evidence type="ECO:0000259" key="2">
    <source>
        <dbReference type="Pfam" id="PF12801"/>
    </source>
</evidence>
<gene>
    <name evidence="3" type="ORF">S01H1_01665</name>
</gene>
<feature type="domain" description="4Fe-4S ferredoxin-type" evidence="2">
    <location>
        <begin position="18"/>
        <end position="46"/>
    </location>
</feature>
<evidence type="ECO:0000313" key="3">
    <source>
        <dbReference type="EMBL" id="GAF81944.1"/>
    </source>
</evidence>
<dbReference type="InterPro" id="IPR017896">
    <property type="entry name" value="4Fe4S_Fe-S-bd"/>
</dbReference>
<reference evidence="3" key="1">
    <citation type="journal article" date="2014" name="Front. Microbiol.">
        <title>High frequency of phylogenetically diverse reductive dehalogenase-homologous genes in deep subseafloor sedimentary metagenomes.</title>
        <authorList>
            <person name="Kawai M."/>
            <person name="Futagami T."/>
            <person name="Toyoda A."/>
            <person name="Takaki Y."/>
            <person name="Nishi S."/>
            <person name="Hori S."/>
            <person name="Arai W."/>
            <person name="Tsubouchi T."/>
            <person name="Morono Y."/>
            <person name="Uchiyama I."/>
            <person name="Ito T."/>
            <person name="Fujiyama A."/>
            <person name="Inagaki F."/>
            <person name="Takami H."/>
        </authorList>
    </citation>
    <scope>NUCLEOTIDE SEQUENCE</scope>
    <source>
        <strain evidence="3">Expedition CK06-06</strain>
    </source>
</reference>
<organism evidence="3">
    <name type="scientific">marine sediment metagenome</name>
    <dbReference type="NCBI Taxonomy" id="412755"/>
    <lineage>
        <taxon>unclassified sequences</taxon>
        <taxon>metagenomes</taxon>
        <taxon>ecological metagenomes</taxon>
    </lineage>
</organism>
<keyword evidence="1" id="KW-0472">Membrane</keyword>
<evidence type="ECO:0000256" key="1">
    <source>
        <dbReference type="SAM" id="Phobius"/>
    </source>
</evidence>